<protein>
    <recommendedName>
        <fullName evidence="5">Transmembrane protein</fullName>
    </recommendedName>
</protein>
<dbReference type="EMBL" id="JAUEPR010000100">
    <property type="protein sequence ID" value="KAK0464149.1"/>
    <property type="molecule type" value="Genomic_DNA"/>
</dbReference>
<evidence type="ECO:0000256" key="1">
    <source>
        <dbReference type="SAM" id="MobiDB-lite"/>
    </source>
</evidence>
<keyword evidence="2" id="KW-1133">Transmembrane helix</keyword>
<dbReference type="CDD" id="cd12087">
    <property type="entry name" value="TM_EGFR-like"/>
    <property type="match status" value="1"/>
</dbReference>
<proteinExistence type="predicted"/>
<evidence type="ECO:0000313" key="3">
    <source>
        <dbReference type="EMBL" id="KAK0464149.1"/>
    </source>
</evidence>
<evidence type="ECO:0000256" key="2">
    <source>
        <dbReference type="SAM" id="Phobius"/>
    </source>
</evidence>
<evidence type="ECO:0008006" key="5">
    <source>
        <dbReference type="Google" id="ProtNLM"/>
    </source>
</evidence>
<keyword evidence="4" id="KW-1185">Reference proteome</keyword>
<sequence length="225" mass="25209">MDSVPSFATAPPNVNSNHQSHRTSSITGAVIGCLASLLVISGGGTFLFICKRRRRHRNQNLKDRLSPNLKIIPELHSHSPAVTNQNGEGTTVTLASGVVPDLGDRREEIMGQNPERPLIEDEEERRNSTSSLEHVDTSEPQRPLPQDAPQASLDVVIEIVRLRTQVQQILVEREAERVHGHALEEDPPPAYGEMDRTNKRTRRRIHRLGMKRIWSGKRQVILDGL</sequence>
<keyword evidence="2" id="KW-0812">Transmembrane</keyword>
<reference evidence="3" key="1">
    <citation type="submission" date="2023-06" db="EMBL/GenBank/DDBJ databases">
        <authorList>
            <consortium name="Lawrence Berkeley National Laboratory"/>
            <person name="Ahrendt S."/>
            <person name="Sahu N."/>
            <person name="Indic B."/>
            <person name="Wong-Bajracharya J."/>
            <person name="Merenyi Z."/>
            <person name="Ke H.-M."/>
            <person name="Monk M."/>
            <person name="Kocsube S."/>
            <person name="Drula E."/>
            <person name="Lipzen A."/>
            <person name="Balint B."/>
            <person name="Henrissat B."/>
            <person name="Andreopoulos B."/>
            <person name="Martin F.M."/>
            <person name="Harder C.B."/>
            <person name="Rigling D."/>
            <person name="Ford K.L."/>
            <person name="Foster G.D."/>
            <person name="Pangilinan J."/>
            <person name="Papanicolaou A."/>
            <person name="Barry K."/>
            <person name="LaButti K."/>
            <person name="Viragh M."/>
            <person name="Koriabine M."/>
            <person name="Yan M."/>
            <person name="Riley R."/>
            <person name="Champramary S."/>
            <person name="Plett K.L."/>
            <person name="Tsai I.J."/>
            <person name="Slot J."/>
            <person name="Sipos G."/>
            <person name="Plett J."/>
            <person name="Nagy L.G."/>
            <person name="Grigoriev I.V."/>
        </authorList>
    </citation>
    <scope>NUCLEOTIDE SEQUENCE</scope>
    <source>
        <strain evidence="3">ICMP 16352</strain>
    </source>
</reference>
<dbReference type="Proteomes" id="UP001175227">
    <property type="component" value="Unassembled WGS sequence"/>
</dbReference>
<dbReference type="AlphaFoldDB" id="A0AA39NEQ3"/>
<evidence type="ECO:0000313" key="4">
    <source>
        <dbReference type="Proteomes" id="UP001175227"/>
    </source>
</evidence>
<feature type="region of interest" description="Disordered" evidence="1">
    <location>
        <begin position="1"/>
        <end position="21"/>
    </location>
</feature>
<name>A0AA39NEQ3_9AGAR</name>
<comment type="caution">
    <text evidence="3">The sequence shown here is derived from an EMBL/GenBank/DDBJ whole genome shotgun (WGS) entry which is preliminary data.</text>
</comment>
<feature type="region of interest" description="Disordered" evidence="1">
    <location>
        <begin position="102"/>
        <end position="149"/>
    </location>
</feature>
<feature type="transmembrane region" description="Helical" evidence="2">
    <location>
        <begin position="26"/>
        <end position="49"/>
    </location>
</feature>
<gene>
    <name evidence="3" type="ORF">IW261DRAFT_132265</name>
</gene>
<keyword evidence="2" id="KW-0472">Membrane</keyword>
<accession>A0AA39NEQ3</accession>
<organism evidence="3 4">
    <name type="scientific">Armillaria novae-zelandiae</name>
    <dbReference type="NCBI Taxonomy" id="153914"/>
    <lineage>
        <taxon>Eukaryota</taxon>
        <taxon>Fungi</taxon>
        <taxon>Dikarya</taxon>
        <taxon>Basidiomycota</taxon>
        <taxon>Agaricomycotina</taxon>
        <taxon>Agaricomycetes</taxon>
        <taxon>Agaricomycetidae</taxon>
        <taxon>Agaricales</taxon>
        <taxon>Marasmiineae</taxon>
        <taxon>Physalacriaceae</taxon>
        <taxon>Armillaria</taxon>
    </lineage>
</organism>
<feature type="compositionally biased region" description="Polar residues" evidence="1">
    <location>
        <begin position="12"/>
        <end position="21"/>
    </location>
</feature>